<evidence type="ECO:0000256" key="5">
    <source>
        <dbReference type="PIRSR" id="PIRSR018169-1"/>
    </source>
</evidence>
<evidence type="ECO:0000256" key="6">
    <source>
        <dbReference type="SAM" id="MobiDB-lite"/>
    </source>
</evidence>
<comment type="catalytic activity">
    <reaction evidence="4">
        <text>a 1-O-alkyl-2-acetyl-sn-glycero-3-phosphocholine + H2O = a 1-O-alkyl-sn-glycero-3-phosphocholine + acetate + H(+)</text>
        <dbReference type="Rhea" id="RHEA:17777"/>
        <dbReference type="ChEBI" id="CHEBI:15377"/>
        <dbReference type="ChEBI" id="CHEBI:15378"/>
        <dbReference type="ChEBI" id="CHEBI:30089"/>
        <dbReference type="ChEBI" id="CHEBI:30909"/>
        <dbReference type="ChEBI" id="CHEBI:36707"/>
        <dbReference type="EC" id="3.1.1.47"/>
    </reaction>
</comment>
<dbReference type="EMBL" id="ML977161">
    <property type="protein sequence ID" value="KAF1985523.1"/>
    <property type="molecule type" value="Genomic_DNA"/>
</dbReference>
<dbReference type="PANTHER" id="PTHR10272:SF7">
    <property type="entry name" value="PHOSPHOLIPASE-RELATED"/>
    <property type="match status" value="1"/>
</dbReference>
<dbReference type="PANTHER" id="PTHR10272">
    <property type="entry name" value="PLATELET-ACTIVATING FACTOR ACETYLHYDROLASE"/>
    <property type="match status" value="1"/>
</dbReference>
<accession>A0A6G1GX43</accession>
<feature type="active site" description="Charge relay system" evidence="5">
    <location>
        <position position="317"/>
    </location>
</feature>
<dbReference type="EC" id="3.1.1.47" evidence="4"/>
<dbReference type="SUPFAM" id="SSF53474">
    <property type="entry name" value="alpha/beta-Hydrolases"/>
    <property type="match status" value="1"/>
</dbReference>
<protein>
    <recommendedName>
        <fullName evidence="4">Putative phospholipase</fullName>
        <ecNumber evidence="4">3.1.1.47</ecNumber>
    </recommendedName>
</protein>
<dbReference type="InterPro" id="IPR016715">
    <property type="entry name" value="PAF_acetylhydro_eukaryote"/>
</dbReference>
<keyword evidence="3 4" id="KW-0443">Lipid metabolism</keyword>
<keyword evidence="1 4" id="KW-0378">Hydrolase</keyword>
<feature type="region of interest" description="Disordered" evidence="6">
    <location>
        <begin position="496"/>
        <end position="523"/>
    </location>
</feature>
<evidence type="ECO:0000256" key="4">
    <source>
        <dbReference type="PIRNR" id="PIRNR018169"/>
    </source>
</evidence>
<dbReference type="InterPro" id="IPR029058">
    <property type="entry name" value="AB_hydrolase_fold"/>
</dbReference>
<organism evidence="7 8">
    <name type="scientific">Aulographum hederae CBS 113979</name>
    <dbReference type="NCBI Taxonomy" id="1176131"/>
    <lineage>
        <taxon>Eukaryota</taxon>
        <taxon>Fungi</taxon>
        <taxon>Dikarya</taxon>
        <taxon>Ascomycota</taxon>
        <taxon>Pezizomycotina</taxon>
        <taxon>Dothideomycetes</taxon>
        <taxon>Pleosporomycetidae</taxon>
        <taxon>Aulographales</taxon>
        <taxon>Aulographaceae</taxon>
    </lineage>
</organism>
<evidence type="ECO:0000256" key="1">
    <source>
        <dbReference type="ARBA" id="ARBA00022801"/>
    </source>
</evidence>
<dbReference type="GO" id="GO:0003847">
    <property type="term" value="F:1-alkyl-2-acetylglycerophosphocholine esterase activity"/>
    <property type="evidence" value="ECO:0007669"/>
    <property type="project" value="UniProtKB-UniRule"/>
</dbReference>
<keyword evidence="8" id="KW-1185">Reference proteome</keyword>
<gene>
    <name evidence="7" type="ORF">K402DRAFT_421816</name>
</gene>
<dbReference type="Proteomes" id="UP000800041">
    <property type="component" value="Unassembled WGS sequence"/>
</dbReference>
<name>A0A6G1GX43_9PEZI</name>
<keyword evidence="2 4" id="KW-0442">Lipid degradation</keyword>
<evidence type="ECO:0000313" key="7">
    <source>
        <dbReference type="EMBL" id="KAF1985523.1"/>
    </source>
</evidence>
<evidence type="ECO:0000256" key="3">
    <source>
        <dbReference type="ARBA" id="ARBA00023098"/>
    </source>
</evidence>
<feature type="active site" description="Charge relay system" evidence="5">
    <location>
        <position position="395"/>
    </location>
</feature>
<sequence length="523" mass="57602">MTWLPRLNPVPGFPQYTGPHKVGTIDIELPVADLDSPAPSPRSDITTAAFRVFYPCEPTGRERPVRWLPDEHQRGYLGAYARFIGIGNKFSEVFAYMPQLLYYTTIPAHRDAQPLEPQTQSKRWPVVIFSHGLGGSRNVYSHLLGSLASHGVVVIASDHRDGSAPISYIGATKDALGTEIPYRNMSHQPSKDIFDARDDMLTTRLWEMGLIHDAILKIDDGASLTPLKDRHSPSKLEDMRDVLQQFQGRLDVQRPGAITWAGHSFGAATTVQLLKSVFYADSGSSEEKGDYTPLYLPDTSSKIAAQITPHSPTILLDLWCFPLHSPSTSWLWHKPLPCYSSATAPGGTNLLGVLSAAFYNWRSNREDSKRALSQSLTGTTTLPGPHLFYPENSAHLSQSDFGILFPWLTKKLSKAEEPERTLVLNARAILEVMRGAGLEVAGTTEADFDICGDESNKDEEEGPGRDSRILAKTGEVRGWVAVDTSTIGEESLIDESVARRRNSSPEEALKQGAVLGKEEKVPT</sequence>
<dbReference type="Gene3D" id="3.40.50.1820">
    <property type="entry name" value="alpha/beta hydrolase"/>
    <property type="match status" value="1"/>
</dbReference>
<proteinExistence type="inferred from homology"/>
<evidence type="ECO:0000313" key="8">
    <source>
        <dbReference type="Proteomes" id="UP000800041"/>
    </source>
</evidence>
<dbReference type="OrthoDB" id="2363873at2759"/>
<evidence type="ECO:0000256" key="2">
    <source>
        <dbReference type="ARBA" id="ARBA00022963"/>
    </source>
</evidence>
<dbReference type="AlphaFoldDB" id="A0A6G1GX43"/>
<comment type="similarity">
    <text evidence="4">Belongs to the serine esterase family.</text>
</comment>
<reference evidence="7" key="1">
    <citation type="journal article" date="2020" name="Stud. Mycol.">
        <title>101 Dothideomycetes genomes: a test case for predicting lifestyles and emergence of pathogens.</title>
        <authorList>
            <person name="Haridas S."/>
            <person name="Albert R."/>
            <person name="Binder M."/>
            <person name="Bloem J."/>
            <person name="Labutti K."/>
            <person name="Salamov A."/>
            <person name="Andreopoulos B."/>
            <person name="Baker S."/>
            <person name="Barry K."/>
            <person name="Bills G."/>
            <person name="Bluhm B."/>
            <person name="Cannon C."/>
            <person name="Castanera R."/>
            <person name="Culley D."/>
            <person name="Daum C."/>
            <person name="Ezra D."/>
            <person name="Gonzalez J."/>
            <person name="Henrissat B."/>
            <person name="Kuo A."/>
            <person name="Liang C."/>
            <person name="Lipzen A."/>
            <person name="Lutzoni F."/>
            <person name="Magnuson J."/>
            <person name="Mondo S."/>
            <person name="Nolan M."/>
            <person name="Ohm R."/>
            <person name="Pangilinan J."/>
            <person name="Park H.-J."/>
            <person name="Ramirez L."/>
            <person name="Alfaro M."/>
            <person name="Sun H."/>
            <person name="Tritt A."/>
            <person name="Yoshinaga Y."/>
            <person name="Zwiers L.-H."/>
            <person name="Turgeon B."/>
            <person name="Goodwin S."/>
            <person name="Spatafora J."/>
            <person name="Crous P."/>
            <person name="Grigoriev I."/>
        </authorList>
    </citation>
    <scope>NUCLEOTIDE SEQUENCE</scope>
    <source>
        <strain evidence="7">CBS 113979</strain>
    </source>
</reference>
<dbReference type="PIRSF" id="PIRSF018169">
    <property type="entry name" value="PAF_acetylhydrolase"/>
    <property type="match status" value="1"/>
</dbReference>
<dbReference type="Pfam" id="PF03403">
    <property type="entry name" value="PAF-AH_p_II"/>
    <property type="match status" value="1"/>
</dbReference>
<dbReference type="GO" id="GO:0016042">
    <property type="term" value="P:lipid catabolic process"/>
    <property type="evidence" value="ECO:0007669"/>
    <property type="project" value="UniProtKB-KW"/>
</dbReference>
<feature type="active site" description="Nucleophile" evidence="5">
    <location>
        <position position="264"/>
    </location>
</feature>